<dbReference type="RefSeq" id="WP_256547502.1">
    <property type="nucleotide sequence ID" value="NZ_CP101809.1"/>
</dbReference>
<comment type="caution">
    <text evidence="1">The sequence shown here is derived from an EMBL/GenBank/DDBJ whole genome shotgun (WGS) entry which is preliminary data.</text>
</comment>
<sequence>MTLTNHDEQFKNDLEKSLFKCSFEEVRNHPELVHLNLTDQEIIQNRFLLAKFLNRSKLCNSQLELCSNINTHYRFYRQEDHVEKILNYETYRCTKLKAWDQLHYEDQLKLYNKLVFSHNIIRPDLNVLTKISEQIKSKVAEATTNINPKLFQIIDEIKWFYKSYINGNKNIFCSIVPKSLRSSEIFFFFILLQVLKRTNTKIHVTNIVGLNELIKNRKFNNLSNKKETDSVYRAFKNAKFLLLIDFDNSSLEMKDHSQNIYPFLAERILHPEFSTVIISGSYWEKYYEKLKIRDDARLSFTKKNITSINLEGEVFDFYQNEFSFNQEQQKKKSYKNL</sequence>
<proteinExistence type="predicted"/>
<protein>
    <submittedName>
        <fullName evidence="1">Uncharacterized protein</fullName>
    </submittedName>
</protein>
<dbReference type="Proteomes" id="UP001240643">
    <property type="component" value="Unassembled WGS sequence"/>
</dbReference>
<reference evidence="1" key="1">
    <citation type="submission" date="2023-07" db="EMBL/GenBank/DDBJ databases">
        <title>Genomic Encyclopedia of Type Strains, Phase IV (KMG-IV): sequencing the most valuable type-strain genomes for metagenomic binning, comparative biology and taxonomic classification.</title>
        <authorList>
            <person name="Goeker M."/>
        </authorList>
    </citation>
    <scope>NUCLEOTIDE SEQUENCE [LARGE SCALE GENOMIC DNA]</scope>
    <source>
        <strain evidence="1">DSM 21204</strain>
    </source>
</reference>
<gene>
    <name evidence="1" type="ORF">J2Z62_000238</name>
</gene>
<name>A0ABU0LYN7_9BACT</name>
<evidence type="ECO:0000313" key="1">
    <source>
        <dbReference type="EMBL" id="MDQ0513800.1"/>
    </source>
</evidence>
<evidence type="ECO:0000313" key="2">
    <source>
        <dbReference type="Proteomes" id="UP001240643"/>
    </source>
</evidence>
<organism evidence="1 2">
    <name type="scientific">Mycoplasmoides fastidiosum</name>
    <dbReference type="NCBI Taxonomy" id="92758"/>
    <lineage>
        <taxon>Bacteria</taxon>
        <taxon>Bacillati</taxon>
        <taxon>Mycoplasmatota</taxon>
        <taxon>Mycoplasmoidales</taxon>
        <taxon>Mycoplasmoidaceae</taxon>
        <taxon>Mycoplasmoides</taxon>
    </lineage>
</organism>
<keyword evidence="2" id="KW-1185">Reference proteome</keyword>
<dbReference type="EMBL" id="JAUSWO010000001">
    <property type="protein sequence ID" value="MDQ0513800.1"/>
    <property type="molecule type" value="Genomic_DNA"/>
</dbReference>
<accession>A0ABU0LYN7</accession>